<keyword evidence="2" id="KW-1185">Reference proteome</keyword>
<reference evidence="2" key="1">
    <citation type="journal article" date="2019" name="Int. J. Syst. Evol. Microbiol.">
        <title>The Global Catalogue of Microorganisms (GCM) 10K type strain sequencing project: providing services to taxonomists for standard genome sequencing and annotation.</title>
        <authorList>
            <consortium name="The Broad Institute Genomics Platform"/>
            <consortium name="The Broad Institute Genome Sequencing Center for Infectious Disease"/>
            <person name="Wu L."/>
            <person name="Ma J."/>
        </authorList>
    </citation>
    <scope>NUCLEOTIDE SEQUENCE [LARGE SCALE GENOMIC DNA]</scope>
    <source>
        <strain evidence="2">CGMCC 1.12404</strain>
    </source>
</reference>
<dbReference type="Proteomes" id="UP000617979">
    <property type="component" value="Unassembled WGS sequence"/>
</dbReference>
<accession>A0ABQ1H6E9</accession>
<protein>
    <recommendedName>
        <fullName evidence="3">YolD-like protein</fullName>
    </recommendedName>
</protein>
<dbReference type="Pfam" id="PF08863">
    <property type="entry name" value="YolD"/>
    <property type="match status" value="1"/>
</dbReference>
<evidence type="ECO:0000313" key="1">
    <source>
        <dbReference type="EMBL" id="GGA59194.1"/>
    </source>
</evidence>
<name>A0ABQ1H6E9_9BACL</name>
<sequence>MALERGNKLWEGHRMILPEHEAKLGQERQREEEYRPPLLAEDVLQEISRLIERSQLEEQPIEVTYASTYGPQKYIGYVMRIDPVGRWLLLQNGEDKELIPFSKIIGAEEL</sequence>
<evidence type="ECO:0008006" key="3">
    <source>
        <dbReference type="Google" id="ProtNLM"/>
    </source>
</evidence>
<evidence type="ECO:0000313" key="2">
    <source>
        <dbReference type="Proteomes" id="UP000617979"/>
    </source>
</evidence>
<organism evidence="1 2">
    <name type="scientific">Kroppenstedtia guangzhouensis</name>
    <dbReference type="NCBI Taxonomy" id="1274356"/>
    <lineage>
        <taxon>Bacteria</taxon>
        <taxon>Bacillati</taxon>
        <taxon>Bacillota</taxon>
        <taxon>Bacilli</taxon>
        <taxon>Bacillales</taxon>
        <taxon>Thermoactinomycetaceae</taxon>
        <taxon>Kroppenstedtia</taxon>
    </lineage>
</organism>
<dbReference type="EMBL" id="BMEX01000041">
    <property type="protein sequence ID" value="GGA59194.1"/>
    <property type="molecule type" value="Genomic_DNA"/>
</dbReference>
<dbReference type="InterPro" id="IPR014962">
    <property type="entry name" value="YolD"/>
</dbReference>
<dbReference type="RefSeq" id="WP_188433846.1">
    <property type="nucleotide sequence ID" value="NZ_BMEX01000041.1"/>
</dbReference>
<gene>
    <name evidence="1" type="ORF">GCM10007416_35380</name>
</gene>
<comment type="caution">
    <text evidence="1">The sequence shown here is derived from an EMBL/GenBank/DDBJ whole genome shotgun (WGS) entry which is preliminary data.</text>
</comment>
<proteinExistence type="predicted"/>